<name>A0A2A5IYD4_RHOSG</name>
<protein>
    <submittedName>
        <fullName evidence="2">Uncharacterized protein</fullName>
    </submittedName>
</protein>
<dbReference type="Proteomes" id="UP000230886">
    <property type="component" value="Unassembled WGS sequence"/>
</dbReference>
<dbReference type="AlphaFoldDB" id="A0A2A5IYD4"/>
<dbReference type="RefSeq" id="WP_024488088.1">
    <property type="nucleotide sequence ID" value="NZ_NOVD01000075.1"/>
</dbReference>
<gene>
    <name evidence="2" type="ORF">CHR55_32620</name>
</gene>
<keyword evidence="1" id="KW-1133">Transmembrane helix</keyword>
<keyword evidence="1" id="KW-0812">Transmembrane</keyword>
<accession>A0A2A5IYD4</accession>
<reference evidence="2 3" key="1">
    <citation type="submission" date="2017-07" db="EMBL/GenBank/DDBJ databases">
        <title>Draft sequence of Rhodococcus enclensis 23b-28.</title>
        <authorList>
            <person name="Besaury L."/>
            <person name="Sancelme M."/>
            <person name="Amato P."/>
            <person name="Lallement A."/>
            <person name="Delort A.-M."/>
        </authorList>
    </citation>
    <scope>NUCLEOTIDE SEQUENCE [LARGE SCALE GENOMIC DNA]</scope>
    <source>
        <strain evidence="2 3">23b-28</strain>
    </source>
</reference>
<proteinExistence type="predicted"/>
<dbReference type="EMBL" id="NOVD01000075">
    <property type="protein sequence ID" value="PCK22338.1"/>
    <property type="molecule type" value="Genomic_DNA"/>
</dbReference>
<feature type="transmembrane region" description="Helical" evidence="1">
    <location>
        <begin position="43"/>
        <end position="64"/>
    </location>
</feature>
<keyword evidence="1" id="KW-0472">Membrane</keyword>
<evidence type="ECO:0000313" key="2">
    <source>
        <dbReference type="EMBL" id="PCK22338.1"/>
    </source>
</evidence>
<sequence>MATAAIIAVAALLIWGFGSIIARLAGAIAVFEGLLRIGFTGSAPAAYAILAAGLAIWMTGHWIWAFKHKAWRT</sequence>
<evidence type="ECO:0000256" key="1">
    <source>
        <dbReference type="SAM" id="Phobius"/>
    </source>
</evidence>
<evidence type="ECO:0000313" key="3">
    <source>
        <dbReference type="Proteomes" id="UP000230886"/>
    </source>
</evidence>
<comment type="caution">
    <text evidence="2">The sequence shown here is derived from an EMBL/GenBank/DDBJ whole genome shotgun (WGS) entry which is preliminary data.</text>
</comment>
<organism evidence="2 3">
    <name type="scientific">Rhodococcus qingshengii</name>
    <dbReference type="NCBI Taxonomy" id="334542"/>
    <lineage>
        <taxon>Bacteria</taxon>
        <taxon>Bacillati</taxon>
        <taxon>Actinomycetota</taxon>
        <taxon>Actinomycetes</taxon>
        <taxon>Mycobacteriales</taxon>
        <taxon>Nocardiaceae</taxon>
        <taxon>Rhodococcus</taxon>
        <taxon>Rhodococcus erythropolis group</taxon>
    </lineage>
</organism>